<evidence type="ECO:0000259" key="23">
    <source>
        <dbReference type="PROSITE" id="PS50011"/>
    </source>
</evidence>
<evidence type="ECO:0000256" key="10">
    <source>
        <dbReference type="ARBA" id="ARBA00022824"/>
    </source>
</evidence>
<dbReference type="CDD" id="cd09768">
    <property type="entry name" value="Luminal_EIF2AK3"/>
    <property type="match status" value="1"/>
</dbReference>
<dbReference type="Gene3D" id="1.10.510.10">
    <property type="entry name" value="Transferase(Phosphotransferase) domain 1"/>
    <property type="match status" value="2"/>
</dbReference>
<name>A0A1B0BSV2_9MUSC</name>
<feature type="domain" description="Protein kinase" evidence="23">
    <location>
        <begin position="157"/>
        <end position="450"/>
    </location>
</feature>
<feature type="region of interest" description="Disordered" evidence="21">
    <location>
        <begin position="1176"/>
        <end position="1202"/>
    </location>
</feature>
<dbReference type="Gene3D" id="3.30.200.20">
    <property type="entry name" value="Phosphorylase Kinase, domain 1"/>
    <property type="match status" value="1"/>
</dbReference>
<evidence type="ECO:0000256" key="5">
    <source>
        <dbReference type="ARBA" id="ARBA00022679"/>
    </source>
</evidence>
<sequence length="1524" mass="173417">MMKLILPELMFVFAIAIIAQGVNPNDGLIRYPDCHGCELTDLKAVNSDLNIREDVVNAFNTSNCWFAFWKRKIDKQIFNPWQSNIVFDICIDHYLSDVHEFAPPVINGGTSNSNKAENTCMVILCGAIIAAAAAILFMESKNHRPLTNATSQTQPRLKPIKRIGRGTYGCVYEVEDTEDKKRYALKCIELPEDKEEAQKYMREAYNLAQLRGHKNIVKYIHSERSEKHLNILMELCDTNLASWLKKYRMKLNANNISKIFHQLVDAIYYIHSNGIIHRDLKPENIFVNEEVEDIHIKIGDFGFSTENKDLHSGVKGTKTYMSPEQLRGQRDYTFKVDIYAIGLVLFELYEDIRTDNVINLLRKGIFPNTFDRKHPEVYELLKKITMGIQNDLKVISNYRKTLFQFAVLTSIAIAAAASTINPPVMRLAVGNILAEANAKTLVENHQRPAIPYCNDEKHERTIGQRLLYVTTLDGRLSALDIIKGGKLRWSITTEPGPLISSSIHRLELTNNGRFVRMIPSLSGGIYKFDGESIDPIPITTDNLLSSSAKFSDDLVISGGKETRTYGVSARTGKLLYECSMTGCINSTEAELNNSTRPQYVNKKEEDFTENESNEDYLMEHDPLLDDVIVVRRLTQTVRAIETRSGLERWNFSVGQHELDLIRSPGCHEREYSDLERAIIDLDIKIIVPEGIICAFSKSNPSSMLWKHKFNHPIVSAWKLGLDDHLEAVDMFGSARWLWDREEEIYDLPLPTTNPSIYLGMYEKQLYIQESVNLRKEIMDQSSLYAHLTAESHMPKIPWRPVAASGNALIIFQELDDTRIVGGERNSEANELVPYDDDSVALSAQSVLNASEYVNGNGFYLYTSNDICQGTIDNANNTNKEDLLALEDAKHDNVTGNEISKVNDYNFDFHDVETLRFWWKEIIVMIFTSAVLLNFLVGQRSRGEREIVVIERHIPVPTAIEATESSTVALLGPATSNSANSKSNSNNKRSLSESTSNSGENFSSRFQSDFDMMRCLGRGGFGVVFEAKNKLDDCRYAIKRITLPNKEESRVRVMREVKTLANCEHQNIVRYFQSWVEKPPPGWQEEEDSKWLANEFSTSIQIETPTTETYSANFMHLNGCQKIDKKTQLQHWMESATSTACSSDHEEYFNGKDNKFAHGDHADNDESYIVFRSDSHSLSMQSNHRNNDESTEEDDKSSGNCTQVGFRKSQNSLVAIDIHTSGKHIDYSQLSDSFQIEFVRSSNATNSEGIQNEEENYVDNKACRRRPRYLSLDISDGTNNCRELMPMTSKPLQNKVYLYIQMQLCRKESLRDWLRDNKTEHRADYISSIFHQIVDAVDYVHFKGLIHRDLKPSNIFFSQEGQIKIGDFGLVTDMADIPNMITKCGDKTGLPSCARHTQQVGTHLYMSPEQLHGLPYDYKVDIYSLGLIFFELLVYFGTEMERIKTLRSLRDGVYPDEFAEKHTKEYSLLRRMLSSTSEVRPATKELKMQLSEILKIPDLTGDGEAAALAAAAKRLSRSRTFSSCD</sequence>
<dbReference type="GO" id="GO:0005789">
    <property type="term" value="C:endoplasmic reticulum membrane"/>
    <property type="evidence" value="ECO:0007669"/>
    <property type="project" value="UniProtKB-SubCell"/>
</dbReference>
<keyword evidence="13" id="KW-1133">Transmembrane helix</keyword>
<dbReference type="InterPro" id="IPR015943">
    <property type="entry name" value="WD40/YVTN_repeat-like_dom_sf"/>
</dbReference>
<dbReference type="FunFam" id="1.10.510.10:FF:000251">
    <property type="entry name" value="eukaryotic translation initiation factor 2-alpha kinase 3"/>
    <property type="match status" value="1"/>
</dbReference>
<evidence type="ECO:0000256" key="3">
    <source>
        <dbReference type="ARBA" id="ARBA00022527"/>
    </source>
</evidence>
<evidence type="ECO:0000256" key="14">
    <source>
        <dbReference type="ARBA" id="ARBA00023016"/>
    </source>
</evidence>
<keyword evidence="12" id="KW-0810">Translation regulation</keyword>
<dbReference type="InterPro" id="IPR050339">
    <property type="entry name" value="CC_SR_Kinase"/>
</dbReference>
<feature type="domain" description="Protein kinase" evidence="23">
    <location>
        <begin position="1009"/>
        <end position="1493"/>
    </location>
</feature>
<keyword evidence="15" id="KW-0472">Membrane</keyword>
<evidence type="ECO:0000256" key="15">
    <source>
        <dbReference type="ARBA" id="ARBA00023136"/>
    </source>
</evidence>
<evidence type="ECO:0000256" key="22">
    <source>
        <dbReference type="SAM" id="SignalP"/>
    </source>
</evidence>
<evidence type="ECO:0000256" key="11">
    <source>
        <dbReference type="ARBA" id="ARBA00022840"/>
    </source>
</evidence>
<keyword evidence="10" id="KW-0256">Endoplasmic reticulum</keyword>
<feature type="chain" id="PRO_5008405122" description="non-specific serine/threonine protein kinase" evidence="22">
    <location>
        <begin position="22"/>
        <end position="1524"/>
    </location>
</feature>
<dbReference type="Pfam" id="PF00069">
    <property type="entry name" value="Pkinase"/>
    <property type="match status" value="3"/>
</dbReference>
<keyword evidence="16" id="KW-0325">Glycoprotein</keyword>
<dbReference type="GO" id="GO:0006986">
    <property type="term" value="P:response to unfolded protein"/>
    <property type="evidence" value="ECO:0007669"/>
    <property type="project" value="UniProtKB-KW"/>
</dbReference>
<comment type="similarity">
    <text evidence="18">Belongs to the protein kinase superfamily. Ser/Thr protein kinase family. GCN2 subfamily.</text>
</comment>
<evidence type="ECO:0000313" key="24">
    <source>
        <dbReference type="EnsemblMetazoa" id="GPPI039486-PA"/>
    </source>
</evidence>
<keyword evidence="11 20" id="KW-0067">ATP-binding</keyword>
<dbReference type="PROSITE" id="PS00107">
    <property type="entry name" value="PROTEIN_KINASE_ATP"/>
    <property type="match status" value="2"/>
</dbReference>
<evidence type="ECO:0000313" key="25">
    <source>
        <dbReference type="Proteomes" id="UP000092460"/>
    </source>
</evidence>
<evidence type="ECO:0000256" key="4">
    <source>
        <dbReference type="ARBA" id="ARBA00022553"/>
    </source>
</evidence>
<dbReference type="VEuPathDB" id="VectorBase:GPPI039486"/>
<proteinExistence type="inferred from homology"/>
<dbReference type="InterPro" id="IPR000719">
    <property type="entry name" value="Prot_kinase_dom"/>
</dbReference>
<reference evidence="25" key="1">
    <citation type="submission" date="2015-01" db="EMBL/GenBank/DDBJ databases">
        <authorList>
            <person name="Aksoy S."/>
            <person name="Warren W."/>
            <person name="Wilson R.K."/>
        </authorList>
    </citation>
    <scope>NUCLEOTIDE SEQUENCE [LARGE SCALE GENOMIC DNA]</scope>
    <source>
        <strain evidence="25">IAEA</strain>
    </source>
</reference>
<evidence type="ECO:0000256" key="16">
    <source>
        <dbReference type="ARBA" id="ARBA00023180"/>
    </source>
</evidence>
<keyword evidence="9" id="KW-0418">Kinase</keyword>
<reference evidence="24" key="2">
    <citation type="submission" date="2020-05" db="UniProtKB">
        <authorList>
            <consortium name="EnsemblMetazoa"/>
        </authorList>
    </citation>
    <scope>IDENTIFICATION</scope>
    <source>
        <strain evidence="24">IAEA</strain>
    </source>
</reference>
<dbReference type="EnsemblMetazoa" id="GPPI039486-RA">
    <property type="protein sequence ID" value="GPPI039486-PA"/>
    <property type="gene ID" value="GPPI039486"/>
</dbReference>
<dbReference type="GO" id="GO:0004694">
    <property type="term" value="F:eukaryotic translation initiation factor 2alpha kinase activity"/>
    <property type="evidence" value="ECO:0007669"/>
    <property type="project" value="TreeGrafter"/>
</dbReference>
<evidence type="ECO:0000256" key="7">
    <source>
        <dbReference type="ARBA" id="ARBA00022729"/>
    </source>
</evidence>
<evidence type="ECO:0000256" key="21">
    <source>
        <dbReference type="SAM" id="MobiDB-lite"/>
    </source>
</evidence>
<organism evidence="24 25">
    <name type="scientific">Glossina palpalis gambiensis</name>
    <dbReference type="NCBI Taxonomy" id="67801"/>
    <lineage>
        <taxon>Eukaryota</taxon>
        <taxon>Metazoa</taxon>
        <taxon>Ecdysozoa</taxon>
        <taxon>Arthropoda</taxon>
        <taxon>Hexapoda</taxon>
        <taxon>Insecta</taxon>
        <taxon>Pterygota</taxon>
        <taxon>Neoptera</taxon>
        <taxon>Endopterygota</taxon>
        <taxon>Diptera</taxon>
        <taxon>Brachycera</taxon>
        <taxon>Muscomorpha</taxon>
        <taxon>Hippoboscoidea</taxon>
        <taxon>Glossinidae</taxon>
        <taxon>Glossina</taxon>
    </lineage>
</organism>
<protein>
    <recommendedName>
        <fullName evidence="2">non-specific serine/threonine protein kinase</fullName>
        <ecNumber evidence="2">2.7.11.1</ecNumber>
    </recommendedName>
    <alternativeName>
        <fullName evidence="19">PRKR-like endoplasmic reticulum kinase</fullName>
    </alternativeName>
</protein>
<comment type="subcellular location">
    <subcellularLocation>
        <location evidence="1">Endoplasmic reticulum membrane</location>
        <topology evidence="1">Single-pass type I membrane protein</topology>
    </subcellularLocation>
</comment>
<dbReference type="PANTHER" id="PTHR11042">
    <property type="entry name" value="EUKARYOTIC TRANSLATION INITIATION FACTOR 2-ALPHA KINASE EIF2-ALPHA KINASE -RELATED"/>
    <property type="match status" value="1"/>
</dbReference>
<evidence type="ECO:0000256" key="20">
    <source>
        <dbReference type="PROSITE-ProRule" id="PRU10141"/>
    </source>
</evidence>
<feature type="binding site" evidence="20">
    <location>
        <position position="186"/>
    </location>
    <ligand>
        <name>ATP</name>
        <dbReference type="ChEBI" id="CHEBI:30616"/>
    </ligand>
</feature>
<feature type="binding site" evidence="20">
    <location>
        <position position="1038"/>
    </location>
    <ligand>
        <name>ATP</name>
        <dbReference type="ChEBI" id="CHEBI:30616"/>
    </ligand>
</feature>
<evidence type="ECO:0000256" key="12">
    <source>
        <dbReference type="ARBA" id="ARBA00022845"/>
    </source>
</evidence>
<feature type="region of interest" description="Disordered" evidence="21">
    <location>
        <begin position="971"/>
        <end position="1000"/>
    </location>
</feature>
<keyword evidence="4" id="KW-0597">Phosphoprotein</keyword>
<dbReference type="SUPFAM" id="SSF56112">
    <property type="entry name" value="Protein kinase-like (PK-like)"/>
    <property type="match status" value="2"/>
</dbReference>
<dbReference type="FunFam" id="3.30.200.20:FF:000193">
    <property type="entry name" value="Eukaryotic translation initiation factor 2-alpha kinase 3"/>
    <property type="match status" value="1"/>
</dbReference>
<dbReference type="SMART" id="SM00220">
    <property type="entry name" value="S_TKc"/>
    <property type="match status" value="2"/>
</dbReference>
<evidence type="ECO:0000256" key="17">
    <source>
        <dbReference type="ARBA" id="ARBA00023230"/>
    </source>
</evidence>
<dbReference type="SUPFAM" id="SSF50998">
    <property type="entry name" value="Quinoprotein alcohol dehydrogenase-like"/>
    <property type="match status" value="1"/>
</dbReference>
<evidence type="ECO:0000256" key="6">
    <source>
        <dbReference type="ARBA" id="ARBA00022692"/>
    </source>
</evidence>
<dbReference type="PROSITE" id="PS00108">
    <property type="entry name" value="PROTEIN_KINASE_ST"/>
    <property type="match status" value="2"/>
</dbReference>
<dbReference type="PANTHER" id="PTHR11042:SF91">
    <property type="entry name" value="EUKARYOTIC TRANSLATION INITIATION FACTOR 2-ALPHA KINASE"/>
    <property type="match status" value="1"/>
</dbReference>
<dbReference type="EC" id="2.7.11.1" evidence="2"/>
<evidence type="ECO:0000256" key="19">
    <source>
        <dbReference type="ARBA" id="ARBA00041500"/>
    </source>
</evidence>
<dbReference type="GO" id="GO:0005524">
    <property type="term" value="F:ATP binding"/>
    <property type="evidence" value="ECO:0007669"/>
    <property type="project" value="UniProtKB-UniRule"/>
</dbReference>
<keyword evidence="8 20" id="KW-0547">Nucleotide-binding</keyword>
<dbReference type="STRING" id="67801.A0A1B0BSV2"/>
<evidence type="ECO:0000256" key="2">
    <source>
        <dbReference type="ARBA" id="ARBA00012513"/>
    </source>
</evidence>
<dbReference type="Gene3D" id="2.130.10.10">
    <property type="entry name" value="YVTN repeat-like/Quinoprotein amine dehydrogenase"/>
    <property type="match status" value="1"/>
</dbReference>
<keyword evidence="25" id="KW-1185">Reference proteome</keyword>
<keyword evidence="5" id="KW-0808">Transferase</keyword>
<dbReference type="GO" id="GO:0005634">
    <property type="term" value="C:nucleus"/>
    <property type="evidence" value="ECO:0007669"/>
    <property type="project" value="TreeGrafter"/>
</dbReference>
<dbReference type="InterPro" id="IPR008271">
    <property type="entry name" value="Ser/Thr_kinase_AS"/>
</dbReference>
<dbReference type="InterPro" id="IPR011009">
    <property type="entry name" value="Kinase-like_dom_sf"/>
</dbReference>
<keyword evidence="7 22" id="KW-0732">Signal</keyword>
<accession>A0A1B0BSV2</accession>
<feature type="signal peptide" evidence="22">
    <location>
        <begin position="1"/>
        <end position="21"/>
    </location>
</feature>
<evidence type="ECO:0000256" key="9">
    <source>
        <dbReference type="ARBA" id="ARBA00022777"/>
    </source>
</evidence>
<keyword evidence="17" id="KW-0834">Unfolded protein response</keyword>
<evidence type="ECO:0000256" key="8">
    <source>
        <dbReference type="ARBA" id="ARBA00022741"/>
    </source>
</evidence>
<dbReference type="Proteomes" id="UP000092460">
    <property type="component" value="Unassembled WGS sequence"/>
</dbReference>
<keyword evidence="6" id="KW-0812">Transmembrane</keyword>
<evidence type="ECO:0000256" key="13">
    <source>
        <dbReference type="ARBA" id="ARBA00022989"/>
    </source>
</evidence>
<dbReference type="EMBL" id="JXJN01019884">
    <property type="status" value="NOT_ANNOTATED_CDS"/>
    <property type="molecule type" value="Genomic_DNA"/>
</dbReference>
<keyword evidence="14" id="KW-0346">Stress response</keyword>
<dbReference type="InterPro" id="IPR017441">
    <property type="entry name" value="Protein_kinase_ATP_BS"/>
</dbReference>
<evidence type="ECO:0000256" key="18">
    <source>
        <dbReference type="ARBA" id="ARBA00037982"/>
    </source>
</evidence>
<keyword evidence="3" id="KW-0723">Serine/threonine-protein kinase</keyword>
<feature type="compositionally biased region" description="Low complexity" evidence="21">
    <location>
        <begin position="975"/>
        <end position="993"/>
    </location>
</feature>
<dbReference type="PROSITE" id="PS50011">
    <property type="entry name" value="PROTEIN_KINASE_DOM"/>
    <property type="match status" value="2"/>
</dbReference>
<dbReference type="InterPro" id="IPR011047">
    <property type="entry name" value="Quinoprotein_ADH-like_sf"/>
</dbReference>
<evidence type="ECO:0000256" key="1">
    <source>
        <dbReference type="ARBA" id="ARBA00004115"/>
    </source>
</evidence>